<dbReference type="NCBIfam" id="NF047864">
    <property type="entry name" value="CBU_0592_membra"/>
    <property type="match status" value="1"/>
</dbReference>
<name>A0A1H9EKP8_9BACT</name>
<protein>
    <recommendedName>
        <fullName evidence="2">CBU-0592-like domain-containing protein</fullName>
    </recommendedName>
</protein>
<dbReference type="Proteomes" id="UP000199021">
    <property type="component" value="Unassembled WGS sequence"/>
</dbReference>
<dbReference type="RefSeq" id="WP_090167206.1">
    <property type="nucleotide sequence ID" value="NZ_FOFB01000007.1"/>
</dbReference>
<evidence type="ECO:0000256" key="1">
    <source>
        <dbReference type="SAM" id="Phobius"/>
    </source>
</evidence>
<proteinExistence type="predicted"/>
<keyword evidence="4" id="KW-1185">Reference proteome</keyword>
<evidence type="ECO:0000313" key="4">
    <source>
        <dbReference type="Proteomes" id="UP000199021"/>
    </source>
</evidence>
<evidence type="ECO:0000259" key="2">
    <source>
        <dbReference type="Pfam" id="PF26604"/>
    </source>
</evidence>
<accession>A0A1H9EKP8</accession>
<dbReference type="InParanoid" id="A0A1H9EKP8"/>
<organism evidence="3 4">
    <name type="scientific">Neolewinella agarilytica</name>
    <dbReference type="NCBI Taxonomy" id="478744"/>
    <lineage>
        <taxon>Bacteria</taxon>
        <taxon>Pseudomonadati</taxon>
        <taxon>Bacteroidota</taxon>
        <taxon>Saprospiria</taxon>
        <taxon>Saprospirales</taxon>
        <taxon>Lewinellaceae</taxon>
        <taxon>Neolewinella</taxon>
    </lineage>
</organism>
<dbReference type="OrthoDB" id="7063597at2"/>
<dbReference type="InterPro" id="IPR058058">
    <property type="entry name" value="CBU_0592-like"/>
</dbReference>
<feature type="transmembrane region" description="Helical" evidence="1">
    <location>
        <begin position="53"/>
        <end position="72"/>
    </location>
</feature>
<feature type="domain" description="CBU-0592-like" evidence="2">
    <location>
        <begin position="4"/>
        <end position="77"/>
    </location>
</feature>
<dbReference type="AlphaFoldDB" id="A0A1H9EKP8"/>
<sequence>MWIAIAGWVGALGLLFAFVASSLDKLDNLGTPYHVINLICSVLLIVNATANDAYPFIVINSFWSLMSAYAILKNMRAKEA</sequence>
<keyword evidence="1" id="KW-0472">Membrane</keyword>
<keyword evidence="1" id="KW-1133">Transmembrane helix</keyword>
<evidence type="ECO:0000313" key="3">
    <source>
        <dbReference type="EMBL" id="SEQ25793.1"/>
    </source>
</evidence>
<dbReference type="EMBL" id="FOFB01000007">
    <property type="protein sequence ID" value="SEQ25793.1"/>
    <property type="molecule type" value="Genomic_DNA"/>
</dbReference>
<gene>
    <name evidence="3" type="ORF">SAMN05444359_107102</name>
</gene>
<dbReference type="Pfam" id="PF26604">
    <property type="entry name" value="CBU_0592"/>
    <property type="match status" value="1"/>
</dbReference>
<keyword evidence="1" id="KW-0812">Transmembrane</keyword>
<reference evidence="4" key="1">
    <citation type="submission" date="2016-10" db="EMBL/GenBank/DDBJ databases">
        <authorList>
            <person name="Varghese N."/>
            <person name="Submissions S."/>
        </authorList>
    </citation>
    <scope>NUCLEOTIDE SEQUENCE [LARGE SCALE GENOMIC DNA]</scope>
    <source>
        <strain evidence="4">DSM 24740</strain>
    </source>
</reference>